<gene>
    <name evidence="2" type="ORF">B0T20DRAFT_430490</name>
</gene>
<reference evidence="2" key="1">
    <citation type="journal article" date="2023" name="Mol. Phylogenet. Evol.">
        <title>Genome-scale phylogeny and comparative genomics of the fungal order Sordariales.</title>
        <authorList>
            <person name="Hensen N."/>
            <person name="Bonometti L."/>
            <person name="Westerberg I."/>
            <person name="Brannstrom I.O."/>
            <person name="Guillou S."/>
            <person name="Cros-Aarteil S."/>
            <person name="Calhoun S."/>
            <person name="Haridas S."/>
            <person name="Kuo A."/>
            <person name="Mondo S."/>
            <person name="Pangilinan J."/>
            <person name="Riley R."/>
            <person name="LaButti K."/>
            <person name="Andreopoulos B."/>
            <person name="Lipzen A."/>
            <person name="Chen C."/>
            <person name="Yan M."/>
            <person name="Daum C."/>
            <person name="Ng V."/>
            <person name="Clum A."/>
            <person name="Steindorff A."/>
            <person name="Ohm R.A."/>
            <person name="Martin F."/>
            <person name="Silar P."/>
            <person name="Natvig D.O."/>
            <person name="Lalanne C."/>
            <person name="Gautier V."/>
            <person name="Ament-Velasquez S.L."/>
            <person name="Kruys A."/>
            <person name="Hutchinson M.I."/>
            <person name="Powell A.J."/>
            <person name="Barry K."/>
            <person name="Miller A.N."/>
            <person name="Grigoriev I.V."/>
            <person name="Debuchy R."/>
            <person name="Gladieux P."/>
            <person name="Hiltunen Thoren M."/>
            <person name="Johannesson H."/>
        </authorList>
    </citation>
    <scope>NUCLEOTIDE SEQUENCE</scope>
    <source>
        <strain evidence="2">FGSC 1904</strain>
    </source>
</reference>
<accession>A0AAE0PL23</accession>
<dbReference type="Gene3D" id="3.30.710.10">
    <property type="entry name" value="Potassium Channel Kv1.1, Chain A"/>
    <property type="match status" value="1"/>
</dbReference>
<dbReference type="SMART" id="SM00225">
    <property type="entry name" value="BTB"/>
    <property type="match status" value="1"/>
</dbReference>
<dbReference type="InterPro" id="IPR011333">
    <property type="entry name" value="SKP1/BTB/POZ_sf"/>
</dbReference>
<protein>
    <recommendedName>
        <fullName evidence="1">BTB domain-containing protein</fullName>
    </recommendedName>
</protein>
<evidence type="ECO:0000259" key="1">
    <source>
        <dbReference type="SMART" id="SM00225"/>
    </source>
</evidence>
<evidence type="ECO:0000313" key="3">
    <source>
        <dbReference type="Proteomes" id="UP001281003"/>
    </source>
</evidence>
<name>A0AAE0PL23_SORBR</name>
<reference evidence="2" key="2">
    <citation type="submission" date="2023-07" db="EMBL/GenBank/DDBJ databases">
        <authorList>
            <consortium name="Lawrence Berkeley National Laboratory"/>
            <person name="Haridas S."/>
            <person name="Hensen N."/>
            <person name="Bonometti L."/>
            <person name="Westerberg I."/>
            <person name="Brannstrom I.O."/>
            <person name="Guillou S."/>
            <person name="Cros-Aarteil S."/>
            <person name="Calhoun S."/>
            <person name="Kuo A."/>
            <person name="Mondo S."/>
            <person name="Pangilinan J."/>
            <person name="Riley R."/>
            <person name="LaButti K."/>
            <person name="Andreopoulos B."/>
            <person name="Lipzen A."/>
            <person name="Chen C."/>
            <person name="Yanf M."/>
            <person name="Daum C."/>
            <person name="Ng V."/>
            <person name="Clum A."/>
            <person name="Steindorff A."/>
            <person name="Ohm R."/>
            <person name="Martin F."/>
            <person name="Silar P."/>
            <person name="Natvig D."/>
            <person name="Lalanne C."/>
            <person name="Gautier V."/>
            <person name="Ament-velasquez S.L."/>
            <person name="Kruys A."/>
            <person name="Hutchinson M.I."/>
            <person name="Powell A.J."/>
            <person name="Barry K."/>
            <person name="Miller A.N."/>
            <person name="Grigoriev I.V."/>
            <person name="Debuchy R."/>
            <person name="Gladieux P."/>
            <person name="Thoren M.H."/>
            <person name="Johannesson H."/>
        </authorList>
    </citation>
    <scope>NUCLEOTIDE SEQUENCE</scope>
    <source>
        <strain evidence="2">FGSC 1904</strain>
    </source>
</reference>
<organism evidence="2 3">
    <name type="scientific">Sordaria brevicollis</name>
    <dbReference type="NCBI Taxonomy" id="83679"/>
    <lineage>
        <taxon>Eukaryota</taxon>
        <taxon>Fungi</taxon>
        <taxon>Dikarya</taxon>
        <taxon>Ascomycota</taxon>
        <taxon>Pezizomycotina</taxon>
        <taxon>Sordariomycetes</taxon>
        <taxon>Sordariomycetidae</taxon>
        <taxon>Sordariales</taxon>
        <taxon>Sordariaceae</taxon>
        <taxon>Sordaria</taxon>
    </lineage>
</organism>
<dbReference type="AlphaFoldDB" id="A0AAE0PL23"/>
<evidence type="ECO:0000313" key="2">
    <source>
        <dbReference type="EMBL" id="KAK3401520.1"/>
    </source>
</evidence>
<dbReference type="EMBL" id="JAUTDP010000002">
    <property type="protein sequence ID" value="KAK3401520.1"/>
    <property type="molecule type" value="Genomic_DNA"/>
</dbReference>
<dbReference type="SUPFAM" id="SSF54695">
    <property type="entry name" value="POZ domain"/>
    <property type="match status" value="1"/>
</dbReference>
<dbReference type="Pfam" id="PF00651">
    <property type="entry name" value="BTB"/>
    <property type="match status" value="1"/>
</dbReference>
<dbReference type="InterPro" id="IPR000210">
    <property type="entry name" value="BTB/POZ_dom"/>
</dbReference>
<sequence>MSDDSGVVEVCPTGDIILVVGGEEPLRLRVSSIILRSASKVFDKMFSPPWSESSRQDITLPEDDIEAMKAICYAIHHRPDMIPLDDLTGKHVLQAVRVIDKYDLSTAMKLVTDRWLRHNLRAKSVDDLLYMAAAATILKNYEAFSKLTWLVMILHKGSYLRYQNDDQIRELFPPGMFFLLAERTCWMRSQLSAALQEAEPSEHSKCSCANALRILAKGVREMHGNRSVNGGALHESLREMIELAHAQTYFQGCCCVSGYNHSVTHELSSETLNNKLPDWTYSQTSLCLKCLEGDPNLETNCKHKEKPNGSSLFWNTDAELNWMFTF</sequence>
<proteinExistence type="predicted"/>
<keyword evidence="3" id="KW-1185">Reference proteome</keyword>
<comment type="caution">
    <text evidence="2">The sequence shown here is derived from an EMBL/GenBank/DDBJ whole genome shotgun (WGS) entry which is preliminary data.</text>
</comment>
<feature type="domain" description="BTB" evidence="1">
    <location>
        <begin position="14"/>
        <end position="119"/>
    </location>
</feature>
<dbReference type="Proteomes" id="UP001281003">
    <property type="component" value="Unassembled WGS sequence"/>
</dbReference>
<dbReference type="CDD" id="cd18186">
    <property type="entry name" value="BTB_POZ_ZBTB_KLHL-like"/>
    <property type="match status" value="1"/>
</dbReference>